<dbReference type="AlphaFoldDB" id="A0A4P9WXI6"/>
<accession>A0A4P9WXI6</accession>
<feature type="non-terminal residue" evidence="2">
    <location>
        <position position="1"/>
    </location>
</feature>
<protein>
    <submittedName>
        <fullName evidence="2">Uncharacterized protein</fullName>
    </submittedName>
</protein>
<feature type="transmembrane region" description="Helical" evidence="1">
    <location>
        <begin position="51"/>
        <end position="71"/>
    </location>
</feature>
<proteinExistence type="predicted"/>
<evidence type="ECO:0000313" key="3">
    <source>
        <dbReference type="Proteomes" id="UP000268535"/>
    </source>
</evidence>
<name>A0A4P9WXI6_9FUNG</name>
<dbReference type="Proteomes" id="UP000268535">
    <property type="component" value="Unassembled WGS sequence"/>
</dbReference>
<evidence type="ECO:0000256" key="1">
    <source>
        <dbReference type="SAM" id="Phobius"/>
    </source>
</evidence>
<dbReference type="EMBL" id="ML010273">
    <property type="protein sequence ID" value="RKO96170.1"/>
    <property type="molecule type" value="Genomic_DNA"/>
</dbReference>
<keyword evidence="1" id="KW-0812">Transmembrane</keyword>
<keyword evidence="1" id="KW-0472">Membrane</keyword>
<keyword evidence="1" id="KW-1133">Transmembrane helix</keyword>
<reference evidence="3" key="1">
    <citation type="journal article" date="2018" name="Nat. Microbiol.">
        <title>Leveraging single-cell genomics to expand the fungal tree of life.</title>
        <authorList>
            <person name="Ahrendt S.R."/>
            <person name="Quandt C.A."/>
            <person name="Ciobanu D."/>
            <person name="Clum A."/>
            <person name="Salamov A."/>
            <person name="Andreopoulos B."/>
            <person name="Cheng J.F."/>
            <person name="Woyke T."/>
            <person name="Pelin A."/>
            <person name="Henrissat B."/>
            <person name="Reynolds N.K."/>
            <person name="Benny G.L."/>
            <person name="Smith M.E."/>
            <person name="James T.Y."/>
            <person name="Grigoriev I.V."/>
        </authorList>
    </citation>
    <scope>NUCLEOTIDE SEQUENCE [LARGE SCALE GENOMIC DNA]</scope>
    <source>
        <strain evidence="3">ATCC 52028</strain>
    </source>
</reference>
<organism evidence="2 3">
    <name type="scientific">Caulochytrium protostelioides</name>
    <dbReference type="NCBI Taxonomy" id="1555241"/>
    <lineage>
        <taxon>Eukaryota</taxon>
        <taxon>Fungi</taxon>
        <taxon>Fungi incertae sedis</taxon>
        <taxon>Chytridiomycota</taxon>
        <taxon>Chytridiomycota incertae sedis</taxon>
        <taxon>Chytridiomycetes</taxon>
        <taxon>Caulochytriales</taxon>
        <taxon>Caulochytriaceae</taxon>
        <taxon>Caulochytrium</taxon>
    </lineage>
</organism>
<gene>
    <name evidence="2" type="ORF">CAUPRSCDRAFT_8451</name>
</gene>
<evidence type="ECO:0000313" key="2">
    <source>
        <dbReference type="EMBL" id="RKO96170.1"/>
    </source>
</evidence>
<sequence>WLSRSSFFNRSLEALVVNEINGLTLSENRYGLMIDVTGAAILQTFGFNTMAYSQDVAVLAGMFLGLVVIGYM</sequence>